<dbReference type="Pfam" id="PF00672">
    <property type="entry name" value="HAMP"/>
    <property type="match status" value="1"/>
</dbReference>
<organism evidence="10 11">
    <name type="scientific">Bacillus luti</name>
    <dbReference type="NCBI Taxonomy" id="2026191"/>
    <lineage>
        <taxon>Bacteria</taxon>
        <taxon>Bacillati</taxon>
        <taxon>Bacillota</taxon>
        <taxon>Bacilli</taxon>
        <taxon>Bacillales</taxon>
        <taxon>Bacillaceae</taxon>
        <taxon>Bacillus</taxon>
        <taxon>Bacillus cereus group</taxon>
    </lineage>
</organism>
<dbReference type="Pfam" id="PF00015">
    <property type="entry name" value="MCPsignal"/>
    <property type="match status" value="1"/>
</dbReference>
<evidence type="ECO:0000256" key="2">
    <source>
        <dbReference type="ARBA" id="ARBA00022475"/>
    </source>
</evidence>
<dbReference type="CDD" id="cd06225">
    <property type="entry name" value="HAMP"/>
    <property type="match status" value="1"/>
</dbReference>
<evidence type="ECO:0000256" key="6">
    <source>
        <dbReference type="PROSITE-ProRule" id="PRU00284"/>
    </source>
</evidence>
<keyword evidence="11" id="KW-1185">Reference proteome</keyword>
<dbReference type="PROSITE" id="PS50885">
    <property type="entry name" value="HAMP"/>
    <property type="match status" value="1"/>
</dbReference>
<gene>
    <name evidence="10" type="ORF">WBS43_19930</name>
</gene>
<evidence type="ECO:0000259" key="9">
    <source>
        <dbReference type="PROSITE" id="PS50885"/>
    </source>
</evidence>
<reference evidence="10 11" key="1">
    <citation type="submission" date="2024-03" db="EMBL/GenBank/DDBJ databases">
        <title>A Rare Waterborne Outbreak of Bacillus cereus in China: Epidemiologic Survey, Genomic Insights and Virulence Characteristics.</title>
        <authorList>
            <person name="Wang S."/>
        </authorList>
    </citation>
    <scope>NUCLEOTIDE SEQUENCE [LARGE SCALE GENOMIC DNA]</scope>
    <source>
        <strain evidence="10 11">BC008</strain>
    </source>
</reference>
<accession>A0ABU8HWX6</accession>
<feature type="domain" description="Methyl-accepting transducer" evidence="8">
    <location>
        <begin position="293"/>
        <end position="529"/>
    </location>
</feature>
<comment type="subcellular location">
    <subcellularLocation>
        <location evidence="1">Cell membrane</location>
    </subcellularLocation>
</comment>
<dbReference type="Proteomes" id="UP001365619">
    <property type="component" value="Unassembled WGS sequence"/>
</dbReference>
<name>A0ABU8HWX6_9BACI</name>
<evidence type="ECO:0000256" key="3">
    <source>
        <dbReference type="ARBA" id="ARBA00023136"/>
    </source>
</evidence>
<keyword evidence="7" id="KW-0812">Transmembrane</keyword>
<evidence type="ECO:0000259" key="8">
    <source>
        <dbReference type="PROSITE" id="PS50111"/>
    </source>
</evidence>
<comment type="similarity">
    <text evidence="5">Belongs to the methyl-accepting chemotaxis (MCP) protein family.</text>
</comment>
<evidence type="ECO:0000256" key="1">
    <source>
        <dbReference type="ARBA" id="ARBA00004236"/>
    </source>
</evidence>
<sequence>MKKYWHKLSFLQKNVLLTVLVILTLVGSMGALSFNMFQNSMMSLFERQSFETGDAVLHKLDAEILRDVAKDPTAQREKREKLTEQLDEVTKELRSVGQTYVVGAKTNTKGELQVVGLTTELANAVPVKPGDYYEQPAHWMKAYDKVMSTQKAQITEIYEDELGSWVTILEPITDGEGTIVAIVAADVDASIVPSTKKKFTMQGLMFICISVLIATVIQFLIVRNSLAPLRDLREGLRKVGEGDLSIKLEERPDDIGIINAYFNNTIEKFKGIIDKVKQTAEQVSSSSQELSASTEENSMAVQEIASSMVGLRAGAQSQENSVQQCLGIVHEMENKMEEITGAAKQVAVASEGMEQHSIEGNGVIEQIINQMSLIQNAVQDLSSIIYSLETRSKEISDIVTVITGISNQTNLLALNASIEASRAGAAGRGFAVVADEVRKLAEQTEASAKDIAKLIGETQAEAEEAVVSMQKGSKEVESGITLVQSSGSFFEKISKSAQSVTNQVRAVSSNSSDILQNSQNIVRVVNELSHIANTYANSSSNIEESMKEQEMSVQDIAELATSLSWLSQELQELIGEFKS</sequence>
<dbReference type="InterPro" id="IPR003660">
    <property type="entry name" value="HAMP_dom"/>
</dbReference>
<dbReference type="Gene3D" id="1.10.287.950">
    <property type="entry name" value="Methyl-accepting chemotaxis protein"/>
    <property type="match status" value="1"/>
</dbReference>
<proteinExistence type="inferred from homology"/>
<evidence type="ECO:0000256" key="4">
    <source>
        <dbReference type="ARBA" id="ARBA00023224"/>
    </source>
</evidence>
<evidence type="ECO:0000313" key="11">
    <source>
        <dbReference type="Proteomes" id="UP001365619"/>
    </source>
</evidence>
<dbReference type="PANTHER" id="PTHR32089">
    <property type="entry name" value="METHYL-ACCEPTING CHEMOTAXIS PROTEIN MCPB"/>
    <property type="match status" value="1"/>
</dbReference>
<dbReference type="SMART" id="SM00283">
    <property type="entry name" value="MA"/>
    <property type="match status" value="1"/>
</dbReference>
<dbReference type="PANTHER" id="PTHR32089:SF114">
    <property type="entry name" value="METHYL-ACCEPTING CHEMOTAXIS PROTEIN MCPB"/>
    <property type="match status" value="1"/>
</dbReference>
<dbReference type="GeneID" id="300961826"/>
<dbReference type="SMART" id="SM00304">
    <property type="entry name" value="HAMP"/>
    <property type="match status" value="2"/>
</dbReference>
<dbReference type="PROSITE" id="PS50111">
    <property type="entry name" value="CHEMOTAXIS_TRANSDUC_2"/>
    <property type="match status" value="1"/>
</dbReference>
<dbReference type="EMBL" id="JBBAGW010000007">
    <property type="protein sequence ID" value="MEI5930986.1"/>
    <property type="molecule type" value="Genomic_DNA"/>
</dbReference>
<dbReference type="InterPro" id="IPR004090">
    <property type="entry name" value="Chemotax_Me-accpt_rcpt"/>
</dbReference>
<keyword evidence="2" id="KW-1003">Cell membrane</keyword>
<dbReference type="CDD" id="cd18773">
    <property type="entry name" value="PDC1_HK_sensor"/>
    <property type="match status" value="1"/>
</dbReference>
<protein>
    <submittedName>
        <fullName evidence="10">Methyl-accepting chemotaxis protein</fullName>
    </submittedName>
</protein>
<feature type="domain" description="HAMP" evidence="9">
    <location>
        <begin position="223"/>
        <end position="274"/>
    </location>
</feature>
<keyword evidence="4 6" id="KW-0807">Transducer</keyword>
<dbReference type="InterPro" id="IPR004089">
    <property type="entry name" value="MCPsignal_dom"/>
</dbReference>
<keyword evidence="3 7" id="KW-0472">Membrane</keyword>
<evidence type="ECO:0000256" key="5">
    <source>
        <dbReference type="ARBA" id="ARBA00029447"/>
    </source>
</evidence>
<dbReference type="CDD" id="cd11386">
    <property type="entry name" value="MCP_signal"/>
    <property type="match status" value="1"/>
</dbReference>
<dbReference type="RefSeq" id="WP_071710491.1">
    <property type="nucleotide sequence ID" value="NZ_CBCSGN010000014.1"/>
</dbReference>
<comment type="caution">
    <text evidence="10">The sequence shown here is derived from an EMBL/GenBank/DDBJ whole genome shotgun (WGS) entry which is preliminary data.</text>
</comment>
<feature type="transmembrane region" description="Helical" evidence="7">
    <location>
        <begin position="203"/>
        <end position="222"/>
    </location>
</feature>
<evidence type="ECO:0000256" key="7">
    <source>
        <dbReference type="SAM" id="Phobius"/>
    </source>
</evidence>
<keyword evidence="7" id="KW-1133">Transmembrane helix</keyword>
<dbReference type="PRINTS" id="PR00260">
    <property type="entry name" value="CHEMTRNSDUCR"/>
</dbReference>
<evidence type="ECO:0000313" key="10">
    <source>
        <dbReference type="EMBL" id="MEI5930986.1"/>
    </source>
</evidence>
<dbReference type="SUPFAM" id="SSF58104">
    <property type="entry name" value="Methyl-accepting chemotaxis protein (MCP) signaling domain"/>
    <property type="match status" value="1"/>
</dbReference>